<keyword evidence="1" id="KW-0472">Membrane</keyword>
<evidence type="ECO:0000313" key="2">
    <source>
        <dbReference type="EMBL" id="ELA09184.1"/>
    </source>
</evidence>
<dbReference type="EMBL" id="ANIN01000001">
    <property type="protein sequence ID" value="ELA09184.1"/>
    <property type="molecule type" value="Genomic_DNA"/>
</dbReference>
<protein>
    <submittedName>
        <fullName evidence="2">Uncharacterized protein</fullName>
    </submittedName>
</protein>
<sequence>MKYSIFWVITISCFVIGIRELNYLIFLCGIIFNLYVIITNYYSEFFLNLFLSGSYSQELMYKIQKGHIIYLSGGSSIYYPCIKFIYEINNKKYKGNFSYDVRFFSPDINDAESFATSLNRIKFYYSPKNHKICFPIKPLNKAMVKEKYYLICLFLIQILGLIFIRTNLDKMTLT</sequence>
<feature type="transmembrane region" description="Helical" evidence="1">
    <location>
        <begin position="68"/>
        <end position="86"/>
    </location>
</feature>
<dbReference type="Proteomes" id="UP000023795">
    <property type="component" value="Unassembled WGS sequence"/>
</dbReference>
<evidence type="ECO:0000256" key="1">
    <source>
        <dbReference type="SAM" id="Phobius"/>
    </source>
</evidence>
<keyword evidence="1" id="KW-1133">Transmembrane helix</keyword>
<evidence type="ECO:0000313" key="3">
    <source>
        <dbReference type="Proteomes" id="UP000023795"/>
    </source>
</evidence>
<keyword evidence="3" id="KW-1185">Reference proteome</keyword>
<dbReference type="AlphaFoldDB" id="L2F7Z7"/>
<accession>L2F7Z7</accession>
<gene>
    <name evidence="2" type="ORF">MOMA_02215</name>
</gene>
<name>L2F7Z7_9GAMM</name>
<feature type="transmembrane region" description="Helical" evidence="1">
    <location>
        <begin position="148"/>
        <end position="168"/>
    </location>
</feature>
<reference evidence="2 3" key="1">
    <citation type="journal article" date="2013" name="Genome Announc.">
        <title>Genome Sequence of Moraxella macacae 0408225, a Novel Bacterial Species Isolated from a Cynomolgus Macaque with Epistaxis.</title>
        <authorList>
            <person name="Ladner J.T."/>
            <person name="Whitehouse C.A."/>
            <person name="Koroleva G.I."/>
            <person name="Palacios G.F."/>
        </authorList>
    </citation>
    <scope>NUCLEOTIDE SEQUENCE [LARGE SCALE GENOMIC DNA]</scope>
    <source>
        <strain evidence="2 3">0408225</strain>
    </source>
</reference>
<feature type="transmembrane region" description="Helical" evidence="1">
    <location>
        <begin position="21"/>
        <end position="42"/>
    </location>
</feature>
<comment type="caution">
    <text evidence="2">The sequence shown here is derived from an EMBL/GenBank/DDBJ whole genome shotgun (WGS) entry which is preliminary data.</text>
</comment>
<proteinExistence type="predicted"/>
<keyword evidence="1" id="KW-0812">Transmembrane</keyword>
<organism evidence="2 3">
    <name type="scientific">Moraxella macacae 0408225</name>
    <dbReference type="NCBI Taxonomy" id="1230338"/>
    <lineage>
        <taxon>Bacteria</taxon>
        <taxon>Pseudomonadati</taxon>
        <taxon>Pseudomonadota</taxon>
        <taxon>Gammaproteobacteria</taxon>
        <taxon>Moraxellales</taxon>
        <taxon>Moraxellaceae</taxon>
        <taxon>Moraxella</taxon>
    </lineage>
</organism>